<evidence type="ECO:0000313" key="2">
    <source>
        <dbReference type="EMBL" id="AYG61585.1"/>
    </source>
</evidence>
<name>A0A387FWI5_9HYPH</name>
<dbReference type="Proteomes" id="UP000282195">
    <property type="component" value="Chromosome"/>
</dbReference>
<feature type="signal peptide" evidence="1">
    <location>
        <begin position="1"/>
        <end position="28"/>
    </location>
</feature>
<dbReference type="EMBL" id="CP032694">
    <property type="protein sequence ID" value="AYG61585.1"/>
    <property type="molecule type" value="Genomic_DNA"/>
</dbReference>
<reference evidence="2 3" key="1">
    <citation type="submission" date="2018-10" db="EMBL/GenBank/DDBJ databases">
        <title>Rhizobium etli, R. leguminosarum and a new Rhizobium genospecies from Phaseolus dumosus.</title>
        <authorList>
            <person name="Ramirez-Puebla S.T."/>
            <person name="Rogel-Hernandez M.A."/>
            <person name="Guerrero G."/>
            <person name="Ormeno-Orrillo E."/>
            <person name="Martinez-Romero J.C."/>
            <person name="Negrete-Yankelevich S."/>
            <person name="Martinez-Romero E."/>
        </authorList>
    </citation>
    <scope>NUCLEOTIDE SEQUENCE [LARGE SCALE GENOMIC DNA]</scope>
    <source>
        <strain evidence="2 3">CCGE525</strain>
    </source>
</reference>
<evidence type="ECO:0000313" key="3">
    <source>
        <dbReference type="Proteomes" id="UP000282195"/>
    </source>
</evidence>
<dbReference type="AlphaFoldDB" id="A0A387FWI5"/>
<gene>
    <name evidence="2" type="ORF">CCGE525_21025</name>
</gene>
<dbReference type="OrthoDB" id="7998706at2"/>
<sequence length="176" mass="19052">MIRATLASCVLSGLITAVSLLAPSTASAAQMQPCAREGEICRLPYPAEVVYGAEGYTTSRFINRPSVPCSNDVFGDPAPGVHKSCYIVSRDRGGDGDNGYRGDDGDGGDRRYGHRPAHWRPCASENGFCDFDGRKRVRYGAEGRFTEDVFEDGVDCDNDTFGDPAPGIPKRCYIQD</sequence>
<accession>A0A387FWI5</accession>
<keyword evidence="3" id="KW-1185">Reference proteome</keyword>
<evidence type="ECO:0000256" key="1">
    <source>
        <dbReference type="SAM" id="SignalP"/>
    </source>
</evidence>
<feature type="chain" id="PRO_5017289763" evidence="1">
    <location>
        <begin position="29"/>
        <end position="176"/>
    </location>
</feature>
<proteinExistence type="predicted"/>
<protein>
    <submittedName>
        <fullName evidence="2">Uncharacterized protein</fullName>
    </submittedName>
</protein>
<dbReference type="KEGG" id="rjg:CCGE525_21025"/>
<keyword evidence="1" id="KW-0732">Signal</keyword>
<organism evidence="2 3">
    <name type="scientific">Rhizobium jaguaris</name>
    <dbReference type="NCBI Taxonomy" id="1312183"/>
    <lineage>
        <taxon>Bacteria</taxon>
        <taxon>Pseudomonadati</taxon>
        <taxon>Pseudomonadota</taxon>
        <taxon>Alphaproteobacteria</taxon>
        <taxon>Hyphomicrobiales</taxon>
        <taxon>Rhizobiaceae</taxon>
        <taxon>Rhizobium/Agrobacterium group</taxon>
        <taxon>Rhizobium</taxon>
    </lineage>
</organism>